<feature type="non-terminal residue" evidence="1">
    <location>
        <position position="113"/>
    </location>
</feature>
<organism evidence="1 2">
    <name type="scientific">Brevibacillus laterosporus</name>
    <name type="common">Bacillus laterosporus</name>
    <dbReference type="NCBI Taxonomy" id="1465"/>
    <lineage>
        <taxon>Bacteria</taxon>
        <taxon>Bacillati</taxon>
        <taxon>Bacillota</taxon>
        <taxon>Bacilli</taxon>
        <taxon>Bacillales</taxon>
        <taxon>Paenibacillaceae</taxon>
        <taxon>Brevibacillus</taxon>
    </lineage>
</organism>
<gene>
    <name evidence="1" type="ORF">C4A77_26035</name>
</gene>
<dbReference type="EMBL" id="PRKQ01000119">
    <property type="protein sequence ID" value="PPA88766.1"/>
    <property type="molecule type" value="Genomic_DNA"/>
</dbReference>
<accession>A0AAP8Q9S5</accession>
<dbReference type="Proteomes" id="UP000239759">
    <property type="component" value="Unassembled WGS sequence"/>
</dbReference>
<evidence type="ECO:0000313" key="2">
    <source>
        <dbReference type="Proteomes" id="UP000239759"/>
    </source>
</evidence>
<protein>
    <submittedName>
        <fullName evidence="1">Uncharacterized protein</fullName>
    </submittedName>
</protein>
<evidence type="ECO:0000313" key="1">
    <source>
        <dbReference type="EMBL" id="PPA88766.1"/>
    </source>
</evidence>
<dbReference type="AlphaFoldDB" id="A0AAP8Q9S5"/>
<proteinExistence type="predicted"/>
<name>A0AAP8Q9S5_BRELA</name>
<sequence length="113" mass="13139">MSNVWIVKNEQQEEAEGITFNLSSKNNKSNIKTDIENLWRMFSVENASPIIEDLLIIGMAVFTADKKISRKFSKDGWSRELNVHIPVLEFQKWLSVKTKLEKTLSFLSGDYWN</sequence>
<reference evidence="1 2" key="1">
    <citation type="submission" date="2018-02" db="EMBL/GenBank/DDBJ databases">
        <title>Comparative analysis of genomes of three Brevibacillus laterosporus strains producers of potent antimicrobials isolated from silage.</title>
        <authorList>
            <person name="Kojic M."/>
            <person name="Miljkovic M."/>
            <person name="Studholme D."/>
            <person name="Filipic B."/>
        </authorList>
    </citation>
    <scope>NUCLEOTIDE SEQUENCE [LARGE SCALE GENOMIC DNA]</scope>
    <source>
        <strain evidence="1 2">BGSP11</strain>
    </source>
</reference>
<comment type="caution">
    <text evidence="1">The sequence shown here is derived from an EMBL/GenBank/DDBJ whole genome shotgun (WGS) entry which is preliminary data.</text>
</comment>